<dbReference type="RefSeq" id="WP_182370702.1">
    <property type="nucleotide sequence ID" value="NZ_CP059139.1"/>
</dbReference>
<evidence type="ECO:0000313" key="3">
    <source>
        <dbReference type="Proteomes" id="UP000515276"/>
    </source>
</evidence>
<reference evidence="2 3" key="1">
    <citation type="journal article" date="2020" name="G3 (Bethesda)">
        <title>CeMbio - The Caenorhabditis elegans Microbiome Resource.</title>
        <authorList>
            <person name="Dirksen P."/>
            <person name="Assie A."/>
            <person name="Zimmermann J."/>
            <person name="Zhang F."/>
            <person name="Tietje A.M."/>
            <person name="Marsh S.A."/>
            <person name="Felix M.A."/>
            <person name="Shapira M."/>
            <person name="Kaleta C."/>
            <person name="Schulenburg H."/>
            <person name="Samuel B."/>
        </authorList>
    </citation>
    <scope>NUCLEOTIDE SEQUENCE [LARGE SCALE GENOMIC DNA]</scope>
    <source>
        <strain evidence="2 3">MSPm1</strain>
    </source>
</reference>
<gene>
    <name evidence="2" type="ORF">HS968_06895</name>
</gene>
<feature type="compositionally biased region" description="Polar residues" evidence="1">
    <location>
        <begin position="1"/>
        <end position="14"/>
    </location>
</feature>
<evidence type="ECO:0000313" key="2">
    <source>
        <dbReference type="EMBL" id="QMV64783.1"/>
    </source>
</evidence>
<protein>
    <submittedName>
        <fullName evidence="2">Uncharacterized protein</fullName>
    </submittedName>
</protein>
<proteinExistence type="predicted"/>
<name>A0A7G5DSQ8_9PSED</name>
<dbReference type="EMBL" id="CP059139">
    <property type="protein sequence ID" value="QMV64783.1"/>
    <property type="molecule type" value="Genomic_DNA"/>
</dbReference>
<accession>A0A7G5DSQ8</accession>
<sequence length="53" mass="5872">MQFQETETVTTAEPNEQIDVRERKPYQTPCLVRLDLDETEAGGLGATDAGIFS</sequence>
<dbReference type="Proteomes" id="UP000515276">
    <property type="component" value="Chromosome"/>
</dbReference>
<organism evidence="2 3">
    <name type="scientific">Pseudomonas berkeleyensis</name>
    <dbReference type="NCBI Taxonomy" id="2726956"/>
    <lineage>
        <taxon>Bacteria</taxon>
        <taxon>Pseudomonadati</taxon>
        <taxon>Pseudomonadota</taxon>
        <taxon>Gammaproteobacteria</taxon>
        <taxon>Pseudomonadales</taxon>
        <taxon>Pseudomonadaceae</taxon>
        <taxon>Pseudomonas</taxon>
    </lineage>
</organism>
<dbReference type="AlphaFoldDB" id="A0A7G5DSQ8"/>
<keyword evidence="3" id="KW-1185">Reference proteome</keyword>
<feature type="region of interest" description="Disordered" evidence="1">
    <location>
        <begin position="1"/>
        <end position="24"/>
    </location>
</feature>
<evidence type="ECO:0000256" key="1">
    <source>
        <dbReference type="SAM" id="MobiDB-lite"/>
    </source>
</evidence>